<dbReference type="EMBL" id="JAGGJU010000003">
    <property type="protein sequence ID" value="MBP1849720.1"/>
    <property type="molecule type" value="Genomic_DNA"/>
</dbReference>
<dbReference type="InterPro" id="IPR036640">
    <property type="entry name" value="ABC1_TM_sf"/>
</dbReference>
<evidence type="ECO:0000256" key="4">
    <source>
        <dbReference type="ARBA" id="ARBA00022840"/>
    </source>
</evidence>
<dbReference type="Pfam" id="PF00664">
    <property type="entry name" value="ABC_membrane"/>
    <property type="match status" value="1"/>
</dbReference>
<feature type="domain" description="ABC transporter" evidence="8">
    <location>
        <begin position="322"/>
        <end position="555"/>
    </location>
</feature>
<feature type="transmembrane region" description="Helical" evidence="7">
    <location>
        <begin position="46"/>
        <end position="63"/>
    </location>
</feature>
<dbReference type="PANTHER" id="PTHR24221:SF248">
    <property type="entry name" value="ABC TRANSPORTER TRANSMEMBRANE REGION"/>
    <property type="match status" value="1"/>
</dbReference>
<keyword evidence="3" id="KW-0547">Nucleotide-binding</keyword>
<organism evidence="10 11">
    <name type="scientific">Rhizobium halophytocola</name>
    <dbReference type="NCBI Taxonomy" id="735519"/>
    <lineage>
        <taxon>Bacteria</taxon>
        <taxon>Pseudomonadati</taxon>
        <taxon>Pseudomonadota</taxon>
        <taxon>Alphaproteobacteria</taxon>
        <taxon>Hyphomicrobiales</taxon>
        <taxon>Rhizobiaceae</taxon>
        <taxon>Rhizobium/Agrobacterium group</taxon>
        <taxon>Rhizobium</taxon>
    </lineage>
</organism>
<dbReference type="Pfam" id="PF00005">
    <property type="entry name" value="ABC_tran"/>
    <property type="match status" value="1"/>
</dbReference>
<dbReference type="SUPFAM" id="SSF90123">
    <property type="entry name" value="ABC transporter transmembrane region"/>
    <property type="match status" value="1"/>
</dbReference>
<dbReference type="SMART" id="SM00382">
    <property type="entry name" value="AAA"/>
    <property type="match status" value="1"/>
</dbReference>
<keyword evidence="6 7" id="KW-0472">Membrane</keyword>
<evidence type="ECO:0000313" key="10">
    <source>
        <dbReference type="EMBL" id="MBP1849720.1"/>
    </source>
</evidence>
<evidence type="ECO:0000256" key="6">
    <source>
        <dbReference type="ARBA" id="ARBA00023136"/>
    </source>
</evidence>
<evidence type="ECO:0000313" key="11">
    <source>
        <dbReference type="Proteomes" id="UP000759443"/>
    </source>
</evidence>
<gene>
    <name evidence="10" type="ORF">J2Z17_001141</name>
</gene>
<dbReference type="Gene3D" id="3.40.50.300">
    <property type="entry name" value="P-loop containing nucleotide triphosphate hydrolases"/>
    <property type="match status" value="1"/>
</dbReference>
<name>A0ABS4DVJ5_9HYPH</name>
<keyword evidence="11" id="KW-1185">Reference proteome</keyword>
<dbReference type="PROSITE" id="PS50893">
    <property type="entry name" value="ABC_TRANSPORTER_2"/>
    <property type="match status" value="1"/>
</dbReference>
<dbReference type="Proteomes" id="UP000759443">
    <property type="component" value="Unassembled WGS sequence"/>
</dbReference>
<keyword evidence="4" id="KW-0067">ATP-binding</keyword>
<dbReference type="SUPFAM" id="SSF52540">
    <property type="entry name" value="P-loop containing nucleoside triphosphate hydrolases"/>
    <property type="match status" value="1"/>
</dbReference>
<dbReference type="PROSITE" id="PS50929">
    <property type="entry name" value="ABC_TM1F"/>
    <property type="match status" value="1"/>
</dbReference>
<evidence type="ECO:0000256" key="5">
    <source>
        <dbReference type="ARBA" id="ARBA00022989"/>
    </source>
</evidence>
<dbReference type="InterPro" id="IPR039421">
    <property type="entry name" value="Type_1_exporter"/>
</dbReference>
<dbReference type="RefSeq" id="WP_209943075.1">
    <property type="nucleotide sequence ID" value="NZ_JAGGJU010000003.1"/>
</dbReference>
<evidence type="ECO:0000259" key="9">
    <source>
        <dbReference type="PROSITE" id="PS50929"/>
    </source>
</evidence>
<dbReference type="InterPro" id="IPR003593">
    <property type="entry name" value="AAA+_ATPase"/>
</dbReference>
<evidence type="ECO:0000256" key="2">
    <source>
        <dbReference type="ARBA" id="ARBA00022692"/>
    </source>
</evidence>
<dbReference type="InterPro" id="IPR003439">
    <property type="entry name" value="ABC_transporter-like_ATP-bd"/>
</dbReference>
<evidence type="ECO:0000256" key="3">
    <source>
        <dbReference type="ARBA" id="ARBA00022741"/>
    </source>
</evidence>
<accession>A0ABS4DVJ5</accession>
<keyword evidence="5 7" id="KW-1133">Transmembrane helix</keyword>
<protein>
    <submittedName>
        <fullName evidence="10">ABC-type bacteriocin/lantibiotic exporter with double-glycine peptidase domain</fullName>
    </submittedName>
</protein>
<proteinExistence type="predicted"/>
<comment type="subcellular location">
    <subcellularLocation>
        <location evidence="1">Cell membrane</location>
        <topology evidence="1">Multi-pass membrane protein</topology>
    </subcellularLocation>
</comment>
<dbReference type="InterPro" id="IPR011527">
    <property type="entry name" value="ABC1_TM_dom"/>
</dbReference>
<feature type="transmembrane region" description="Helical" evidence="7">
    <location>
        <begin position="12"/>
        <end position="34"/>
    </location>
</feature>
<reference evidence="10 11" key="1">
    <citation type="submission" date="2021-03" db="EMBL/GenBank/DDBJ databases">
        <title>Genomic Encyclopedia of Type Strains, Phase IV (KMG-IV): sequencing the most valuable type-strain genomes for metagenomic binning, comparative biology and taxonomic classification.</title>
        <authorList>
            <person name="Goeker M."/>
        </authorList>
    </citation>
    <scope>NUCLEOTIDE SEQUENCE [LARGE SCALE GENOMIC DNA]</scope>
    <source>
        <strain evidence="10 11">DSM 21600</strain>
    </source>
</reference>
<dbReference type="Gene3D" id="1.20.1560.10">
    <property type="entry name" value="ABC transporter type 1, transmembrane domain"/>
    <property type="match status" value="1"/>
</dbReference>
<keyword evidence="2 7" id="KW-0812">Transmembrane</keyword>
<feature type="transmembrane region" description="Helical" evidence="7">
    <location>
        <begin position="139"/>
        <end position="163"/>
    </location>
</feature>
<evidence type="ECO:0000256" key="1">
    <source>
        <dbReference type="ARBA" id="ARBA00004651"/>
    </source>
</evidence>
<dbReference type="PANTHER" id="PTHR24221">
    <property type="entry name" value="ATP-BINDING CASSETTE SUB-FAMILY B"/>
    <property type="match status" value="1"/>
</dbReference>
<evidence type="ECO:0000256" key="7">
    <source>
        <dbReference type="SAM" id="Phobius"/>
    </source>
</evidence>
<comment type="caution">
    <text evidence="10">The sequence shown here is derived from an EMBL/GenBank/DDBJ whole genome shotgun (WGS) entry which is preliminary data.</text>
</comment>
<sequence length="555" mass="59984">METPFAAPVVSLLVMTLALNVLSLSIPLAAQLIFNRILPTPDSPTLPLVVLGVTVIALAEGLIRLSRSFLLLESNKVVAGHLTKRLLTGIVRSDYSAGSRGSARSIDYFSRIAQVAEKQCGKHLVGVAELMFLPIILTLIFYISTGAALLICLVLAAGLYVTVKNATGLQLNTLLLARQAERRYRFLLSILTAVHPLKALGIEDFLLRRYEHIQSGIAITSLKTARGSSRLLNGVLVTNQTIIATSLVYGAYAVNRGELTLGAVSAIVLLGGRLMAPLQRAVFIFIQSRDVCEAEAVLGEAMAHRPTRPATRMAEPARQGRIDISDLAFEVREEGKVNRFSGVDLKAFPGETVAISGGSDAAKTELLRIMAGIIKPATGSILLDDAPIDAFPQDQLNHAVAYVSSDALMFNGTIRDNITRFGEVSIEDTMSVAAIMDLQGAINELPSGLDTKVTGSVNENIPTGLCQQLAILRALVFRPRLILMNNVDRGLDRQGYARLQRFIASIQGQAAIVMVSDDLNLTAGAQRQLLLSEDGLRQDLARNERRITAYRSLKL</sequence>
<evidence type="ECO:0000259" key="8">
    <source>
        <dbReference type="PROSITE" id="PS50893"/>
    </source>
</evidence>
<dbReference type="InterPro" id="IPR027417">
    <property type="entry name" value="P-loop_NTPase"/>
</dbReference>
<feature type="domain" description="ABC transmembrane type-1" evidence="9">
    <location>
        <begin position="12"/>
        <end position="290"/>
    </location>
</feature>